<organism evidence="1 2">
    <name type="scientific">Salicibibacter cibarius</name>
    <dbReference type="NCBI Taxonomy" id="2743000"/>
    <lineage>
        <taxon>Bacteria</taxon>
        <taxon>Bacillati</taxon>
        <taxon>Bacillota</taxon>
        <taxon>Bacilli</taxon>
        <taxon>Bacillales</taxon>
        <taxon>Bacillaceae</taxon>
        <taxon>Salicibibacter</taxon>
    </lineage>
</organism>
<protein>
    <recommendedName>
        <fullName evidence="3">Ornithine cyclodeaminase family protein</fullName>
    </recommendedName>
</protein>
<evidence type="ECO:0000313" key="1">
    <source>
        <dbReference type="EMBL" id="QQK77736.1"/>
    </source>
</evidence>
<dbReference type="InterPro" id="IPR003462">
    <property type="entry name" value="ODC_Mu_crystall"/>
</dbReference>
<evidence type="ECO:0000313" key="2">
    <source>
        <dbReference type="Proteomes" id="UP000595823"/>
    </source>
</evidence>
<dbReference type="GO" id="GO:0005737">
    <property type="term" value="C:cytoplasm"/>
    <property type="evidence" value="ECO:0007669"/>
    <property type="project" value="TreeGrafter"/>
</dbReference>
<dbReference type="RefSeq" id="WP_200125368.1">
    <property type="nucleotide sequence ID" value="NZ_CP054705.1"/>
</dbReference>
<dbReference type="InterPro" id="IPR023401">
    <property type="entry name" value="ODC_N"/>
</dbReference>
<dbReference type="PANTHER" id="PTHR13812">
    <property type="entry name" value="KETIMINE REDUCTASE MU-CRYSTALLIN"/>
    <property type="match status" value="1"/>
</dbReference>
<accession>A0A7T6Z6J9</accession>
<dbReference type="Proteomes" id="UP000595823">
    <property type="component" value="Chromosome"/>
</dbReference>
<gene>
    <name evidence="1" type="ORF">HUG15_20540</name>
</gene>
<dbReference type="Pfam" id="PF02423">
    <property type="entry name" value="OCD_Mu_crystall"/>
    <property type="match status" value="1"/>
</dbReference>
<sequence>MLTESQIYNKVAMADVMSAIEHFYQTSSVDEAIIPERMHLEDKENTALLMPAFHGNYYATKLANVAPGNSERGLSTIQALVILADRQTLQSLEIMDGNTITALKTGAVGGLGMKYMAAPESKTLGIVGTGIQGWSHLEAALVARPIQRVILYNRTKKKAEEFKRKVEEKYSGVDVYIASIEALVRESDIIVTTTTSKTPVLPEEEKLYEGKLIVGVGSFRPDMQEIPDRVLHACMHWGIDTPTGLKESGDMIRATHLGISKDYIRSLNELCNSKELSAKAGVAIFKSVGMSLFDLLTAQAIYEKENSE</sequence>
<dbReference type="Gene3D" id="3.40.50.720">
    <property type="entry name" value="NAD(P)-binding Rossmann-like Domain"/>
    <property type="match status" value="1"/>
</dbReference>
<proteinExistence type="predicted"/>
<dbReference type="KEGG" id="scia:HUG15_20540"/>
<keyword evidence="2" id="KW-1185">Reference proteome</keyword>
<dbReference type="PIRSF" id="PIRSF001439">
    <property type="entry name" value="CryM"/>
    <property type="match status" value="1"/>
</dbReference>
<dbReference type="EMBL" id="CP054705">
    <property type="protein sequence ID" value="QQK77736.1"/>
    <property type="molecule type" value="Genomic_DNA"/>
</dbReference>
<dbReference type="InterPro" id="IPR036291">
    <property type="entry name" value="NAD(P)-bd_dom_sf"/>
</dbReference>
<dbReference type="PANTHER" id="PTHR13812:SF19">
    <property type="entry name" value="KETIMINE REDUCTASE MU-CRYSTALLIN"/>
    <property type="match status" value="1"/>
</dbReference>
<name>A0A7T6Z6J9_9BACI</name>
<dbReference type="SUPFAM" id="SSF51735">
    <property type="entry name" value="NAD(P)-binding Rossmann-fold domains"/>
    <property type="match status" value="1"/>
</dbReference>
<reference evidence="1 2" key="1">
    <citation type="submission" date="2020-06" db="EMBL/GenBank/DDBJ databases">
        <title>Genomic analysis of Salicibibacter sp. NKC5-3.</title>
        <authorList>
            <person name="Oh Y.J."/>
        </authorList>
    </citation>
    <scope>NUCLEOTIDE SEQUENCE [LARGE SCALE GENOMIC DNA]</scope>
    <source>
        <strain evidence="1 2">NKC5-3</strain>
    </source>
</reference>
<dbReference type="Gene3D" id="3.30.1780.10">
    <property type="entry name" value="ornithine cyclodeaminase, domain 1"/>
    <property type="match status" value="1"/>
</dbReference>
<dbReference type="AlphaFoldDB" id="A0A7T6Z6J9"/>
<evidence type="ECO:0008006" key="3">
    <source>
        <dbReference type="Google" id="ProtNLM"/>
    </source>
</evidence>